<dbReference type="NCBIfam" id="TIGR02937">
    <property type="entry name" value="sigma70-ECF"/>
    <property type="match status" value="1"/>
</dbReference>
<keyword evidence="4" id="KW-0804">Transcription</keyword>
<feature type="domain" description="RNA polymerase sigma-70 region 2" evidence="5">
    <location>
        <begin position="21"/>
        <end position="88"/>
    </location>
</feature>
<dbReference type="Gene3D" id="1.10.10.10">
    <property type="entry name" value="Winged helix-like DNA-binding domain superfamily/Winged helix DNA-binding domain"/>
    <property type="match status" value="1"/>
</dbReference>
<dbReference type="InterPro" id="IPR013325">
    <property type="entry name" value="RNA_pol_sigma_r2"/>
</dbReference>
<dbReference type="RefSeq" id="WP_136574226.1">
    <property type="nucleotide sequence ID" value="NZ_STFG01000016.1"/>
</dbReference>
<dbReference type="Pfam" id="PF04542">
    <property type="entry name" value="Sigma70_r2"/>
    <property type="match status" value="1"/>
</dbReference>
<dbReference type="PANTHER" id="PTHR43133:SF63">
    <property type="entry name" value="RNA POLYMERASE SIGMA FACTOR FECI-RELATED"/>
    <property type="match status" value="1"/>
</dbReference>
<accession>A0A4S8EWX3</accession>
<keyword evidence="7" id="KW-1185">Reference proteome</keyword>
<dbReference type="InterPro" id="IPR014284">
    <property type="entry name" value="RNA_pol_sigma-70_dom"/>
</dbReference>
<gene>
    <name evidence="6" type="ORF">E9531_13125</name>
</gene>
<dbReference type="EMBL" id="STFG01000016">
    <property type="protein sequence ID" value="THT99018.1"/>
    <property type="molecule type" value="Genomic_DNA"/>
</dbReference>
<evidence type="ECO:0000256" key="3">
    <source>
        <dbReference type="ARBA" id="ARBA00023082"/>
    </source>
</evidence>
<dbReference type="InterPro" id="IPR036388">
    <property type="entry name" value="WH-like_DNA-bd_sf"/>
</dbReference>
<evidence type="ECO:0000313" key="6">
    <source>
        <dbReference type="EMBL" id="THT99018.1"/>
    </source>
</evidence>
<comment type="caution">
    <text evidence="6">The sequence shown here is derived from an EMBL/GenBank/DDBJ whole genome shotgun (WGS) entry which is preliminary data.</text>
</comment>
<dbReference type="InterPro" id="IPR013324">
    <property type="entry name" value="RNA_pol_sigma_r3/r4-like"/>
</dbReference>
<reference evidence="6 7" key="1">
    <citation type="journal article" date="2015" name="Antonie Van Leeuwenhoek">
        <title>Lampropedia puyangensis sp. nov., isolated from symptomatic bark of Populus ? euramericana canker and emended description of Lampropedia hyalina (Ehrenberg 1832) Lee et al. 2004.</title>
        <authorList>
            <person name="Li Y."/>
            <person name="Wang T."/>
            <person name="Piao C.G."/>
            <person name="Wang L.F."/>
            <person name="Tian G.Z."/>
            <person name="Zhu T.H."/>
            <person name="Guo M.W."/>
        </authorList>
    </citation>
    <scope>NUCLEOTIDE SEQUENCE [LARGE SCALE GENOMIC DNA]</scope>
    <source>
        <strain evidence="6 7">2-bin</strain>
    </source>
</reference>
<organism evidence="6 7">
    <name type="scientific">Lampropedia puyangensis</name>
    <dbReference type="NCBI Taxonomy" id="1330072"/>
    <lineage>
        <taxon>Bacteria</taxon>
        <taxon>Pseudomonadati</taxon>
        <taxon>Pseudomonadota</taxon>
        <taxon>Betaproteobacteria</taxon>
        <taxon>Burkholderiales</taxon>
        <taxon>Comamonadaceae</taxon>
        <taxon>Lampropedia</taxon>
    </lineage>
</organism>
<evidence type="ECO:0000256" key="2">
    <source>
        <dbReference type="ARBA" id="ARBA00023015"/>
    </source>
</evidence>
<dbReference type="SUPFAM" id="SSF88659">
    <property type="entry name" value="Sigma3 and sigma4 domains of RNA polymerase sigma factors"/>
    <property type="match status" value="1"/>
</dbReference>
<evidence type="ECO:0000256" key="1">
    <source>
        <dbReference type="ARBA" id="ARBA00010641"/>
    </source>
</evidence>
<keyword evidence="2" id="KW-0805">Transcription regulation</keyword>
<dbReference type="Gene3D" id="1.10.1740.10">
    <property type="match status" value="1"/>
</dbReference>
<dbReference type="GO" id="GO:0016987">
    <property type="term" value="F:sigma factor activity"/>
    <property type="evidence" value="ECO:0007669"/>
    <property type="project" value="UniProtKB-KW"/>
</dbReference>
<evidence type="ECO:0000256" key="4">
    <source>
        <dbReference type="ARBA" id="ARBA00023163"/>
    </source>
</evidence>
<comment type="similarity">
    <text evidence="1">Belongs to the sigma-70 factor family. ECF subfamily.</text>
</comment>
<proteinExistence type="inferred from homology"/>
<keyword evidence="3" id="KW-0731">Sigma factor</keyword>
<dbReference type="OrthoDB" id="192021at2"/>
<sequence>MNEQKHDGAVATELEAISVCFEQMYPKLRRFFEAKTGNIDDAVDLTQQLWLHMYEKAKQGNMLKNQEAYIFGSAHNLLKDFWRSEQRRMQLDGALFDVQRVPELAPDAADCASSRELLGRVQAVLQTFPQRTREVYIAHTVLGATKQELAQQYGVDRSTIDRCLCRVADVVEQLRVRHRDRFHDSALPPATTFLPQAMNSYLNKMGLERKTTL</sequence>
<dbReference type="Proteomes" id="UP000308917">
    <property type="component" value="Unassembled WGS sequence"/>
</dbReference>
<dbReference type="AlphaFoldDB" id="A0A4S8EWX3"/>
<dbReference type="SUPFAM" id="SSF88946">
    <property type="entry name" value="Sigma2 domain of RNA polymerase sigma factors"/>
    <property type="match status" value="1"/>
</dbReference>
<protein>
    <submittedName>
        <fullName evidence="6">RNA polymerase sigma factor</fullName>
    </submittedName>
</protein>
<dbReference type="InterPro" id="IPR039425">
    <property type="entry name" value="RNA_pol_sigma-70-like"/>
</dbReference>
<dbReference type="GO" id="GO:0006352">
    <property type="term" value="P:DNA-templated transcription initiation"/>
    <property type="evidence" value="ECO:0007669"/>
    <property type="project" value="InterPro"/>
</dbReference>
<evidence type="ECO:0000259" key="5">
    <source>
        <dbReference type="Pfam" id="PF04542"/>
    </source>
</evidence>
<dbReference type="InterPro" id="IPR007627">
    <property type="entry name" value="RNA_pol_sigma70_r2"/>
</dbReference>
<dbReference type="PANTHER" id="PTHR43133">
    <property type="entry name" value="RNA POLYMERASE ECF-TYPE SIGMA FACTO"/>
    <property type="match status" value="1"/>
</dbReference>
<name>A0A4S8EWX3_9BURK</name>
<evidence type="ECO:0000313" key="7">
    <source>
        <dbReference type="Proteomes" id="UP000308917"/>
    </source>
</evidence>